<dbReference type="AlphaFoldDB" id="A0A2G9YV70"/>
<evidence type="ECO:0000313" key="7">
    <source>
        <dbReference type="Proteomes" id="UP000229054"/>
    </source>
</evidence>
<organism evidence="6 7">
    <name type="scientific">Candidatus Nealsonbacteria bacterium CG23_combo_of_CG06-09_8_20_14_all_39_25</name>
    <dbReference type="NCBI Taxonomy" id="1974723"/>
    <lineage>
        <taxon>Bacteria</taxon>
        <taxon>Candidatus Nealsoniibacteriota</taxon>
    </lineage>
</organism>
<dbReference type="InterPro" id="IPR016192">
    <property type="entry name" value="APOBEC/CMP_deaminase_Zn-bd"/>
</dbReference>
<accession>A0A2G9YV70</accession>
<keyword evidence="2" id="KW-0479">Metal-binding</keyword>
<dbReference type="Pfam" id="PF00383">
    <property type="entry name" value="dCMP_cyt_deam_1"/>
    <property type="match status" value="1"/>
</dbReference>
<dbReference type="Proteomes" id="UP000229054">
    <property type="component" value="Unassembled WGS sequence"/>
</dbReference>
<keyword evidence="3" id="KW-0378">Hydrolase</keyword>
<dbReference type="Gene3D" id="3.40.140.10">
    <property type="entry name" value="Cytidine Deaminase, domain 2"/>
    <property type="match status" value="1"/>
</dbReference>
<feature type="domain" description="CMP/dCMP-type deaminase" evidence="5">
    <location>
        <begin position="87"/>
        <end position="232"/>
    </location>
</feature>
<comment type="caution">
    <text evidence="6">The sequence shown here is derived from an EMBL/GenBank/DDBJ whole genome shotgun (WGS) entry which is preliminary data.</text>
</comment>
<dbReference type="PANTHER" id="PTHR11086">
    <property type="entry name" value="DEOXYCYTIDYLATE DEAMINASE-RELATED"/>
    <property type="match status" value="1"/>
</dbReference>
<reference evidence="6 7" key="1">
    <citation type="submission" date="2017-09" db="EMBL/GenBank/DDBJ databases">
        <title>Depth-based differentiation of microbial function through sediment-hosted aquifers and enrichment of novel symbionts in the deep terrestrial subsurface.</title>
        <authorList>
            <person name="Probst A.J."/>
            <person name="Ladd B."/>
            <person name="Jarett J.K."/>
            <person name="Geller-Mcgrath D.E."/>
            <person name="Sieber C.M."/>
            <person name="Emerson J.B."/>
            <person name="Anantharaman K."/>
            <person name="Thomas B.C."/>
            <person name="Malmstrom R."/>
            <person name="Stieglmeier M."/>
            <person name="Klingl A."/>
            <person name="Woyke T."/>
            <person name="Ryan C.M."/>
            <person name="Banfield J.F."/>
        </authorList>
    </citation>
    <scope>NUCLEOTIDE SEQUENCE [LARGE SCALE GENOMIC DNA]</scope>
    <source>
        <strain evidence="6">CG23_combo_of_CG06-09_8_20_14_all_39_25</strain>
    </source>
</reference>
<proteinExistence type="inferred from homology"/>
<evidence type="ECO:0000256" key="1">
    <source>
        <dbReference type="ARBA" id="ARBA00006576"/>
    </source>
</evidence>
<dbReference type="PANTHER" id="PTHR11086:SF18">
    <property type="entry name" value="DEOXYCYTIDYLATE DEAMINASE"/>
    <property type="match status" value="1"/>
</dbReference>
<name>A0A2G9YV70_9BACT</name>
<evidence type="ECO:0000313" key="6">
    <source>
        <dbReference type="EMBL" id="PIP22381.1"/>
    </source>
</evidence>
<evidence type="ECO:0000256" key="4">
    <source>
        <dbReference type="ARBA" id="ARBA00022833"/>
    </source>
</evidence>
<evidence type="ECO:0000256" key="2">
    <source>
        <dbReference type="ARBA" id="ARBA00022723"/>
    </source>
</evidence>
<evidence type="ECO:0000259" key="5">
    <source>
        <dbReference type="PROSITE" id="PS51747"/>
    </source>
</evidence>
<dbReference type="GO" id="GO:0005737">
    <property type="term" value="C:cytoplasm"/>
    <property type="evidence" value="ECO:0007669"/>
    <property type="project" value="TreeGrafter"/>
</dbReference>
<dbReference type="SUPFAM" id="SSF53927">
    <property type="entry name" value="Cytidine deaminase-like"/>
    <property type="match status" value="1"/>
</dbReference>
<keyword evidence="4" id="KW-0862">Zinc</keyword>
<evidence type="ECO:0000256" key="3">
    <source>
        <dbReference type="ARBA" id="ARBA00022801"/>
    </source>
</evidence>
<dbReference type="PROSITE" id="PS51747">
    <property type="entry name" value="CYT_DCMP_DEAMINASES_2"/>
    <property type="match status" value="1"/>
</dbReference>
<dbReference type="GO" id="GO:0004132">
    <property type="term" value="F:dCMP deaminase activity"/>
    <property type="evidence" value="ECO:0007669"/>
    <property type="project" value="TreeGrafter"/>
</dbReference>
<gene>
    <name evidence="6" type="ORF">COX38_00940</name>
</gene>
<sequence>MAAIETNVVRDLLNKIGFSNVSILSRDKIEELKGKEFILVQDEISRNLYSKYLKDEKVEWQSVFLRWDKEKVLAELPVDNARESKEPFDLEMMKGAYKEAQKSSDWWRQIGAVLVKDKKIIALAYNQGVPNDTAPYQVGSIRDFFQAGEKQELSPTIHAEQKIISEAAKNGIKLEGSSLYLTHFPCSLCAKLIAWAGIKKLYFTEGASNLDGRKILESAGVEIIHIPQNLLQ</sequence>
<dbReference type="InterPro" id="IPR015517">
    <property type="entry name" value="dCMP_deaminase-rel"/>
</dbReference>
<comment type="similarity">
    <text evidence="1">Belongs to the cytidine and deoxycytidylate deaminase family.</text>
</comment>
<dbReference type="InterPro" id="IPR016193">
    <property type="entry name" value="Cytidine_deaminase-like"/>
</dbReference>
<dbReference type="InterPro" id="IPR002125">
    <property type="entry name" value="CMP_dCMP_dom"/>
</dbReference>
<protein>
    <recommendedName>
        <fullName evidence="5">CMP/dCMP-type deaminase domain-containing protein</fullName>
    </recommendedName>
</protein>
<dbReference type="GO" id="GO:0008270">
    <property type="term" value="F:zinc ion binding"/>
    <property type="evidence" value="ECO:0007669"/>
    <property type="project" value="InterPro"/>
</dbReference>
<dbReference type="EMBL" id="PCRN01000040">
    <property type="protein sequence ID" value="PIP22381.1"/>
    <property type="molecule type" value="Genomic_DNA"/>
</dbReference>
<dbReference type="PROSITE" id="PS00903">
    <property type="entry name" value="CYT_DCMP_DEAMINASES_1"/>
    <property type="match status" value="1"/>
</dbReference>